<dbReference type="InterPro" id="IPR042403">
    <property type="entry name" value="Spt21/Ams2"/>
</dbReference>
<protein>
    <recommendedName>
        <fullName evidence="3">Zn(2)-C6 fungal-type domain-containing protein</fullName>
    </recommendedName>
</protein>
<feature type="region of interest" description="Disordered" evidence="2">
    <location>
        <begin position="559"/>
        <end position="615"/>
    </location>
</feature>
<dbReference type="EMBL" id="ML976686">
    <property type="protein sequence ID" value="KAF1972524.1"/>
    <property type="molecule type" value="Genomic_DNA"/>
</dbReference>
<dbReference type="GO" id="GO:0030466">
    <property type="term" value="P:silent mating-type cassette heterochromatin formation"/>
    <property type="evidence" value="ECO:0007669"/>
    <property type="project" value="TreeGrafter"/>
</dbReference>
<feature type="region of interest" description="Disordered" evidence="2">
    <location>
        <begin position="730"/>
        <end position="898"/>
    </location>
</feature>
<dbReference type="GO" id="GO:0000183">
    <property type="term" value="P:rDNA heterochromatin formation"/>
    <property type="evidence" value="ECO:0007669"/>
    <property type="project" value="TreeGrafter"/>
</dbReference>
<feature type="compositionally biased region" description="Basic residues" evidence="2">
    <location>
        <begin position="313"/>
        <end position="326"/>
    </location>
</feature>
<keyword evidence="1" id="KW-0539">Nucleus</keyword>
<dbReference type="SMART" id="SM00066">
    <property type="entry name" value="GAL4"/>
    <property type="match status" value="1"/>
</dbReference>
<dbReference type="PANTHER" id="PTHR39147">
    <property type="entry name" value="PROTEIN SPT21"/>
    <property type="match status" value="1"/>
</dbReference>
<dbReference type="PROSITE" id="PS50048">
    <property type="entry name" value="ZN2_CY6_FUNGAL_2"/>
    <property type="match status" value="1"/>
</dbReference>
<dbReference type="Proteomes" id="UP000800036">
    <property type="component" value="Unassembled WGS sequence"/>
</dbReference>
<dbReference type="GO" id="GO:0008270">
    <property type="term" value="F:zinc ion binding"/>
    <property type="evidence" value="ECO:0007669"/>
    <property type="project" value="InterPro"/>
</dbReference>
<dbReference type="InterPro" id="IPR001138">
    <property type="entry name" value="Zn2Cys6_DnaBD"/>
</dbReference>
<dbReference type="GO" id="GO:0000981">
    <property type="term" value="F:DNA-binding transcription factor activity, RNA polymerase II-specific"/>
    <property type="evidence" value="ECO:0007669"/>
    <property type="project" value="InterPro"/>
</dbReference>
<dbReference type="Pfam" id="PF25823">
    <property type="entry name" value="Ams2-SPT21_N"/>
    <property type="match status" value="1"/>
</dbReference>
<feature type="compositionally biased region" description="Polar residues" evidence="2">
    <location>
        <begin position="1359"/>
        <end position="1381"/>
    </location>
</feature>
<accession>A0A6A5V624</accession>
<feature type="compositionally biased region" description="Pro residues" evidence="2">
    <location>
        <begin position="450"/>
        <end position="459"/>
    </location>
</feature>
<feature type="compositionally biased region" description="Polar residues" evidence="2">
    <location>
        <begin position="878"/>
        <end position="889"/>
    </location>
</feature>
<gene>
    <name evidence="4" type="ORF">BU23DRAFT_160119</name>
</gene>
<feature type="compositionally biased region" description="Basic and acidic residues" evidence="2">
    <location>
        <begin position="808"/>
        <end position="825"/>
    </location>
</feature>
<feature type="region of interest" description="Disordered" evidence="2">
    <location>
        <begin position="1131"/>
        <end position="1271"/>
    </location>
</feature>
<feature type="region of interest" description="Disordered" evidence="2">
    <location>
        <begin position="251"/>
        <end position="503"/>
    </location>
</feature>
<dbReference type="PANTHER" id="PTHR39147:SF1">
    <property type="entry name" value="PROTEIN SPT21"/>
    <property type="match status" value="1"/>
</dbReference>
<proteinExistence type="predicted"/>
<evidence type="ECO:0000256" key="2">
    <source>
        <dbReference type="SAM" id="MobiDB-lite"/>
    </source>
</evidence>
<reference evidence="4" key="1">
    <citation type="journal article" date="2020" name="Stud. Mycol.">
        <title>101 Dothideomycetes genomes: a test case for predicting lifestyles and emergence of pathogens.</title>
        <authorList>
            <person name="Haridas S."/>
            <person name="Albert R."/>
            <person name="Binder M."/>
            <person name="Bloem J."/>
            <person name="Labutti K."/>
            <person name="Salamov A."/>
            <person name="Andreopoulos B."/>
            <person name="Baker S."/>
            <person name="Barry K."/>
            <person name="Bills G."/>
            <person name="Bluhm B."/>
            <person name="Cannon C."/>
            <person name="Castanera R."/>
            <person name="Culley D."/>
            <person name="Daum C."/>
            <person name="Ezra D."/>
            <person name="Gonzalez J."/>
            <person name="Henrissat B."/>
            <person name="Kuo A."/>
            <person name="Liang C."/>
            <person name="Lipzen A."/>
            <person name="Lutzoni F."/>
            <person name="Magnuson J."/>
            <person name="Mondo S."/>
            <person name="Nolan M."/>
            <person name="Ohm R."/>
            <person name="Pangilinan J."/>
            <person name="Park H.-J."/>
            <person name="Ramirez L."/>
            <person name="Alfaro M."/>
            <person name="Sun H."/>
            <person name="Tritt A."/>
            <person name="Yoshinaga Y."/>
            <person name="Zwiers L.-H."/>
            <person name="Turgeon B."/>
            <person name="Goodwin S."/>
            <person name="Spatafora J."/>
            <person name="Crous P."/>
            <person name="Grigoriev I."/>
        </authorList>
    </citation>
    <scope>NUCLEOTIDE SEQUENCE</scope>
    <source>
        <strain evidence="4">CBS 107.79</strain>
    </source>
</reference>
<feature type="compositionally biased region" description="Polar residues" evidence="2">
    <location>
        <begin position="559"/>
        <end position="570"/>
    </location>
</feature>
<feature type="compositionally biased region" description="Polar residues" evidence="2">
    <location>
        <begin position="257"/>
        <end position="268"/>
    </location>
</feature>
<dbReference type="Gene3D" id="3.30.50.10">
    <property type="entry name" value="Erythroid Transcription Factor GATA-1, subunit A"/>
    <property type="match status" value="1"/>
</dbReference>
<feature type="compositionally biased region" description="Pro residues" evidence="2">
    <location>
        <begin position="429"/>
        <end position="441"/>
    </location>
</feature>
<name>A0A6A5V624_9PLEO</name>
<evidence type="ECO:0000313" key="4">
    <source>
        <dbReference type="EMBL" id="KAF1972524.1"/>
    </source>
</evidence>
<organism evidence="4 5">
    <name type="scientific">Bimuria novae-zelandiae CBS 107.79</name>
    <dbReference type="NCBI Taxonomy" id="1447943"/>
    <lineage>
        <taxon>Eukaryota</taxon>
        <taxon>Fungi</taxon>
        <taxon>Dikarya</taxon>
        <taxon>Ascomycota</taxon>
        <taxon>Pezizomycotina</taxon>
        <taxon>Dothideomycetes</taxon>
        <taxon>Pleosporomycetidae</taxon>
        <taxon>Pleosporales</taxon>
        <taxon>Massarineae</taxon>
        <taxon>Didymosphaeriaceae</taxon>
        <taxon>Bimuria</taxon>
    </lineage>
</organism>
<feature type="compositionally biased region" description="Polar residues" evidence="2">
    <location>
        <begin position="972"/>
        <end position="981"/>
    </location>
</feature>
<feature type="region of interest" description="Disordered" evidence="2">
    <location>
        <begin position="1287"/>
        <end position="1421"/>
    </location>
</feature>
<evidence type="ECO:0000313" key="5">
    <source>
        <dbReference type="Proteomes" id="UP000800036"/>
    </source>
</evidence>
<dbReference type="CDD" id="cd00067">
    <property type="entry name" value="GAL4"/>
    <property type="match status" value="1"/>
</dbReference>
<feature type="compositionally biased region" description="Low complexity" evidence="2">
    <location>
        <begin position="1292"/>
        <end position="1307"/>
    </location>
</feature>
<evidence type="ECO:0000259" key="3">
    <source>
        <dbReference type="PROSITE" id="PS50048"/>
    </source>
</evidence>
<feature type="domain" description="Zn(2)-C6 fungal-type" evidence="3">
    <location>
        <begin position="1256"/>
        <end position="1287"/>
    </location>
</feature>
<feature type="region of interest" description="Disordered" evidence="2">
    <location>
        <begin position="933"/>
        <end position="958"/>
    </location>
</feature>
<feature type="compositionally biased region" description="Polar residues" evidence="2">
    <location>
        <begin position="1333"/>
        <end position="1345"/>
    </location>
</feature>
<dbReference type="OrthoDB" id="3199820at2759"/>
<dbReference type="InterPro" id="IPR057725">
    <property type="entry name" value="Ams2-SPT21_N"/>
</dbReference>
<sequence length="1421" mass="153052">MSTPSPGVEGAVAQNAAADADAEGMTDIPQRLMRVKILYTFDDQNKSNCLARLPTALSIPTVSLDDTMQVGVIELKTCIQAIVSASPELVAKLGHDYTVYAYDFSEYETPLVGQGMLSWILASASTTPNAPAEESQTMVTGRVCSNLLGLFSNGIKETLEVKLKLVPVPTCMQSEYVENMERYHSLSKIMPEGMDYKEWAEFLKENPAIGQLAQPAPRNDSRITEHMATNAIESFNEMMMNNSSFNQHRMSFGQYDTRPSSPATSIASNYPYHMNPEFRPTSQASFHSESGAPSPYYQTTVELNEQQEEGPPKKRAKVTKAKRPKKTTLGPHGDSLRVTASTAASVRLHRPTPVNVGAAVSAEQGPRAPTPRPHHAGLLTNCPRIPAPSRLRNASTDEGRPYMSPFDSGIFSDNAVDSADDDKGDSPSETPPNMPSSPPLLPRHATSPVPSSPELPMLPTPNDSGFASDIPIAHGERGGKRGRKRERPTYGRSETEPTPLNPNLLEHFMNHIRTNEQGMEASVANAELDPAENAQHSRMGSNPPSDAAVAMPLISQPTVARSATPNTSLSAPKAARGLTRSQTWAGEPMSDAVGPNDEKGKQPRSGSGAKRHKQTKDLIKERLEEAIMRNYMPTYCHNCGEIETPAWRKTYSRIYMGTPEKVDLSSRENGVVAIEILNPDQNEGSPHYKIYKSELAPQEKEKEEALFESLTLCNPCGLWLTKKHAMRPSQVWGRPQLPKPRAVRSADKPKMPRKPKNPKKPKHRNDPLTSDAVIPESDSGLLDSQVEGDALSSLDGAADGQMLPHLRTRTEGVRNSEGTKLDESSARAALERAFQSSPVGVRDSGQDATINLDGDLTPKPTRRLLFPSPRNPGETKSLADNSASHSSPPRSVPSKLVKTPMQNLEAVTEEGDKENCPPQVDDEDDYLVQLFESPKDTSPKSSSYEDLLKTPTPGTRQRVPLTPVRHAEVNLVTPSKSSRTPRGTGRAATLPPETPFTRQLNELMSESMLHGSPSQHFDFSAFPAFNTPGRNSILPFGDLLHHDSLSSDLPIPSSSPPKNFDFSVFEDPNTNTVGLWSGASIFDINDAMMSEAPAGEQENGVHEGNAAPKILTVNGISLDLSAMIDEVVGKTDQEERDATSATSMLTAPVESRQDPVQQPVPQIEDNEGHREREASPNGPVSIAPSKSQRGLVPQPVVNEDSSTTFKKRESTSPAAVTTVQAPAVPLASRPDLVPKAAKVRPPVRGEYDPPPAPKPRCLRCKRGKKGCDRQRPCGRCVRANCADSCTVDEEAAPSPVVSVSVESPGGPIWVQPDQAPSVPVDPALEATTAPKGQEQQAASPSIATETSKEVREGVASSEPVVSQALSPSVTNDGTVPASASTIHPDPAPSKAGELAAGPIAENAPSPKLAAATSLANPNGGS</sequence>
<feature type="compositionally biased region" description="Basic residues" evidence="2">
    <location>
        <begin position="751"/>
        <end position="763"/>
    </location>
</feature>
<keyword evidence="5" id="KW-1185">Reference proteome</keyword>
<feature type="region of interest" description="Disordered" evidence="2">
    <location>
        <begin position="972"/>
        <end position="993"/>
    </location>
</feature>
<dbReference type="SUPFAM" id="SSF57716">
    <property type="entry name" value="Glucocorticoid receptor-like (DNA-binding domain)"/>
    <property type="match status" value="1"/>
</dbReference>
<feature type="compositionally biased region" description="Low complexity" evidence="2">
    <location>
        <begin position="1211"/>
        <end position="1227"/>
    </location>
</feature>
<evidence type="ECO:0000256" key="1">
    <source>
        <dbReference type="ARBA" id="ARBA00023242"/>
    </source>
</evidence>
<dbReference type="InterPro" id="IPR013088">
    <property type="entry name" value="Znf_NHR/GATA"/>
</dbReference>